<evidence type="ECO:0000259" key="5">
    <source>
        <dbReference type="PROSITE" id="PS50109"/>
    </source>
</evidence>
<dbReference type="CDD" id="cd00082">
    <property type="entry name" value="HisKA"/>
    <property type="match status" value="1"/>
</dbReference>
<dbReference type="Pfam" id="PF05226">
    <property type="entry name" value="CHASE2"/>
    <property type="match status" value="1"/>
</dbReference>
<feature type="transmembrane region" description="Helical" evidence="4">
    <location>
        <begin position="348"/>
        <end position="366"/>
    </location>
</feature>
<dbReference type="PANTHER" id="PTHR43547">
    <property type="entry name" value="TWO-COMPONENT HISTIDINE KINASE"/>
    <property type="match status" value="1"/>
</dbReference>
<keyword evidence="7" id="KW-1185">Reference proteome</keyword>
<proteinExistence type="predicted"/>
<keyword evidence="4" id="KW-1133">Transmembrane helix</keyword>
<dbReference type="EC" id="2.7.13.3" evidence="2"/>
<dbReference type="InterPro" id="IPR004358">
    <property type="entry name" value="Sig_transdc_His_kin-like_C"/>
</dbReference>
<accession>A0AAN1WE77</accession>
<dbReference type="RefSeq" id="WP_236985493.1">
    <property type="nucleotide sequence ID" value="NZ_AP023086.1"/>
</dbReference>
<keyword evidence="4" id="KW-0472">Membrane</keyword>
<evidence type="ECO:0000256" key="4">
    <source>
        <dbReference type="SAM" id="Phobius"/>
    </source>
</evidence>
<protein>
    <recommendedName>
        <fullName evidence="2">histidine kinase</fullName>
        <ecNumber evidence="2">2.7.13.3</ecNumber>
    </recommendedName>
</protein>
<dbReference type="InterPro" id="IPR036890">
    <property type="entry name" value="HATPase_C_sf"/>
</dbReference>
<dbReference type="Proteomes" id="UP001320119">
    <property type="component" value="Chromosome"/>
</dbReference>
<dbReference type="InterPro" id="IPR005467">
    <property type="entry name" value="His_kinase_dom"/>
</dbReference>
<dbReference type="SMART" id="SM00387">
    <property type="entry name" value="HATPase_c"/>
    <property type="match status" value="1"/>
</dbReference>
<dbReference type="EMBL" id="AP023086">
    <property type="protein sequence ID" value="BCD95980.1"/>
    <property type="molecule type" value="Genomic_DNA"/>
</dbReference>
<evidence type="ECO:0000256" key="2">
    <source>
        <dbReference type="ARBA" id="ARBA00012438"/>
    </source>
</evidence>
<evidence type="ECO:0000256" key="1">
    <source>
        <dbReference type="ARBA" id="ARBA00000085"/>
    </source>
</evidence>
<dbReference type="SUPFAM" id="SSF55874">
    <property type="entry name" value="ATPase domain of HSP90 chaperone/DNA topoisomerase II/histidine kinase"/>
    <property type="match status" value="1"/>
</dbReference>
<dbReference type="Gene3D" id="3.30.565.10">
    <property type="entry name" value="Histidine kinase-like ATPase, C-terminal domain"/>
    <property type="match status" value="1"/>
</dbReference>
<dbReference type="PANTHER" id="PTHR43547:SF2">
    <property type="entry name" value="HYBRID SIGNAL TRANSDUCTION HISTIDINE KINASE C"/>
    <property type="match status" value="1"/>
</dbReference>
<dbReference type="InterPro" id="IPR003661">
    <property type="entry name" value="HisK_dim/P_dom"/>
</dbReference>
<dbReference type="InterPro" id="IPR036097">
    <property type="entry name" value="HisK_dim/P_sf"/>
</dbReference>
<name>A0AAN1WE77_9GAMM</name>
<sequence length="780" mass="84730">MLSNFKAAGLKWLGHLLLPVLLAALAAAAYQGQWLKALDVLLYDTAQKLRPATAANNSVIVAIDEHSIEQLGRWPWPRNLHAQLITLFADYKVETIVFDVLFADASIAAQDLALAQAMQRHGGVVLPLSIEPLSSTGQLLEVLPTAQLFGAAKAVGHAHVDCDYDGVCRSFYAREGLGGPAWPHLSAAVLPANTLLPGARAGQQGPLSPLWIYRDYHNFIPFSPRDRVPVVSYADVLAGHLPAHYFNGKTVFVGATAAGVHDILTTPVGRMPGVEITALIHHHLLAGTLVQRLHGPITLVVIAAFLVLVLGGLSLLAPRPFLLATLSLVGLQCAFAFALLVWGHRWLAIAPVIIATLLFYPLWSWLRLELAMAYLQRALALRLQHPAQASGLLKKATPVQPYTPWLMASDTVARTVNQLDSVSMAQEAAHQLLQQSVSGLQEGCIIFADTGRCYLTNTLAQTWLPEWHSSDVKDLNQHLSLPADWPASIADVFARDAVIRCEAQSAATTFFVQVKRCPITLPNRFEAIVAGVLTLTDISALKASERAREETLNFISHDLRSPLVSILSLIAHQRDAGSNVADMPALLSDIERYANRNLAYSESLLQLNRAEQFAPVQKAAMCDLLAVCEDAFAQVQPFAKTQNCPMQHNYVGEEFWVQGDYELLQRAVVNLLTNAIKYGASPKGVVLQLCRDNRDATKVQLSVQDFGAGMDAAQQVQAFERFTRNPLAGSSGAGLGLFFVKTVITKHGGGITLQSAPNKGCCIACTLPLQALDFLTENEM</sequence>
<dbReference type="Pfam" id="PF02518">
    <property type="entry name" value="HATPase_c"/>
    <property type="match status" value="1"/>
</dbReference>
<dbReference type="PROSITE" id="PS50109">
    <property type="entry name" value="HIS_KIN"/>
    <property type="match status" value="1"/>
</dbReference>
<evidence type="ECO:0000256" key="3">
    <source>
        <dbReference type="ARBA" id="ARBA00022553"/>
    </source>
</evidence>
<gene>
    <name evidence="6" type="ORF">MARGE09_P0179</name>
</gene>
<dbReference type="Gene3D" id="1.10.287.130">
    <property type="match status" value="1"/>
</dbReference>
<organism evidence="6 7">
    <name type="scientific">Marinagarivorans cellulosilyticus</name>
    <dbReference type="NCBI Taxonomy" id="2721545"/>
    <lineage>
        <taxon>Bacteria</taxon>
        <taxon>Pseudomonadati</taxon>
        <taxon>Pseudomonadota</taxon>
        <taxon>Gammaproteobacteria</taxon>
        <taxon>Cellvibrionales</taxon>
        <taxon>Cellvibrionaceae</taxon>
        <taxon>Marinagarivorans</taxon>
    </lineage>
</organism>
<keyword evidence="3" id="KW-0597">Phosphoprotein</keyword>
<dbReference type="KEGG" id="marq:MARGE09_P0179"/>
<dbReference type="SUPFAM" id="SSF47384">
    <property type="entry name" value="Homodimeric domain of signal transducing histidine kinase"/>
    <property type="match status" value="1"/>
</dbReference>
<evidence type="ECO:0000313" key="6">
    <source>
        <dbReference type="EMBL" id="BCD95980.1"/>
    </source>
</evidence>
<dbReference type="SMART" id="SM01080">
    <property type="entry name" value="CHASE2"/>
    <property type="match status" value="1"/>
</dbReference>
<dbReference type="InterPro" id="IPR003594">
    <property type="entry name" value="HATPase_dom"/>
</dbReference>
<feature type="transmembrane region" description="Helical" evidence="4">
    <location>
        <begin position="297"/>
        <end position="316"/>
    </location>
</feature>
<dbReference type="PRINTS" id="PR00344">
    <property type="entry name" value="BCTRLSENSOR"/>
</dbReference>
<feature type="domain" description="Histidine kinase" evidence="5">
    <location>
        <begin position="554"/>
        <end position="771"/>
    </location>
</feature>
<dbReference type="GO" id="GO:0000155">
    <property type="term" value="F:phosphorelay sensor kinase activity"/>
    <property type="evidence" value="ECO:0007669"/>
    <property type="project" value="InterPro"/>
</dbReference>
<dbReference type="CDD" id="cd00075">
    <property type="entry name" value="HATPase"/>
    <property type="match status" value="1"/>
</dbReference>
<dbReference type="PIRSF" id="PIRSF037347">
    <property type="entry name" value="STHK_CHASE2_PAS_prd"/>
    <property type="match status" value="1"/>
</dbReference>
<dbReference type="InterPro" id="IPR007890">
    <property type="entry name" value="CHASE2"/>
</dbReference>
<comment type="catalytic activity">
    <reaction evidence="1">
        <text>ATP + protein L-histidine = ADP + protein N-phospho-L-histidine.</text>
        <dbReference type="EC" id="2.7.13.3"/>
    </reaction>
</comment>
<keyword evidence="4" id="KW-0812">Transmembrane</keyword>
<dbReference type="InterPro" id="IPR017181">
    <property type="entry name" value="Sig_transdc_His_kin_CHASE2"/>
</dbReference>
<reference evidence="6 7" key="1">
    <citation type="journal article" date="2022" name="IScience">
        <title>An ultrasensitive nanofiber-based assay for enzymatic hydrolysis and deep-sea microbial degradation of cellulose.</title>
        <authorList>
            <person name="Tsudome M."/>
            <person name="Tachioka M."/>
            <person name="Miyazaki M."/>
            <person name="Uchimura K."/>
            <person name="Tsuda M."/>
            <person name="Takaki Y."/>
            <person name="Deguchi S."/>
        </authorList>
    </citation>
    <scope>NUCLEOTIDE SEQUENCE [LARGE SCALE GENOMIC DNA]</scope>
    <source>
        <strain evidence="6 7">GE09</strain>
    </source>
</reference>
<dbReference type="AlphaFoldDB" id="A0AAN1WE77"/>
<feature type="transmembrane region" description="Helical" evidence="4">
    <location>
        <begin position="321"/>
        <end position="342"/>
    </location>
</feature>
<evidence type="ECO:0000313" key="7">
    <source>
        <dbReference type="Proteomes" id="UP001320119"/>
    </source>
</evidence>